<name>A0ABS2RL60_9ACTN</name>
<accession>A0ABS2RL60</accession>
<feature type="domain" description="SGNH hydrolase-type esterase" evidence="1">
    <location>
        <begin position="14"/>
        <end position="191"/>
    </location>
</feature>
<dbReference type="PANTHER" id="PTHR30383">
    <property type="entry name" value="THIOESTERASE 1/PROTEASE 1/LYSOPHOSPHOLIPASE L1"/>
    <property type="match status" value="1"/>
</dbReference>
<dbReference type="InterPro" id="IPR051532">
    <property type="entry name" value="Ester_Hydrolysis_Enzymes"/>
</dbReference>
<protein>
    <submittedName>
        <fullName evidence="2">Lysophospholipase L1-like esterase</fullName>
    </submittedName>
</protein>
<dbReference type="CDD" id="cd01834">
    <property type="entry name" value="SGNH_hydrolase_like_2"/>
    <property type="match status" value="1"/>
</dbReference>
<comment type="caution">
    <text evidence="2">The sequence shown here is derived from an EMBL/GenBank/DDBJ whole genome shotgun (WGS) entry which is preliminary data.</text>
</comment>
<dbReference type="PANTHER" id="PTHR30383:SF5">
    <property type="entry name" value="SGNH HYDROLASE-TYPE ESTERASE DOMAIN-CONTAINING PROTEIN"/>
    <property type="match status" value="1"/>
</dbReference>
<dbReference type="Gene3D" id="3.40.50.1110">
    <property type="entry name" value="SGNH hydrolase"/>
    <property type="match status" value="1"/>
</dbReference>
<proteinExistence type="predicted"/>
<dbReference type="Pfam" id="PF13472">
    <property type="entry name" value="Lipase_GDSL_2"/>
    <property type="match status" value="1"/>
</dbReference>
<dbReference type="InterPro" id="IPR013830">
    <property type="entry name" value="SGNH_hydro"/>
</dbReference>
<evidence type="ECO:0000313" key="2">
    <source>
        <dbReference type="EMBL" id="MBM7799753.1"/>
    </source>
</evidence>
<evidence type="ECO:0000313" key="3">
    <source>
        <dbReference type="Proteomes" id="UP000704762"/>
    </source>
</evidence>
<dbReference type="InterPro" id="IPR036514">
    <property type="entry name" value="SGNH_hydro_sf"/>
</dbReference>
<sequence length="207" mass="22700">MTVLLDAQSTFLFTGDSVTDCGRREDVDRQLGHGYVRVLTSLWSEAAPTVINTGIGGNRAVDLQGRLQSDVLDHRPDLVSILIGINDTWRRYDSDDPTTVESYESSYRAILQQVAAQGSQLVLIEPFLLAIDDDQHGWREDLDPKIEAVHRLASEFSAILVPADTELNRIAKKGGPAALAADGVHPTPLGHVELAQLWHRTVIKEAG</sequence>
<dbReference type="Proteomes" id="UP000704762">
    <property type="component" value="Unassembled WGS sequence"/>
</dbReference>
<reference evidence="2 3" key="1">
    <citation type="submission" date="2021-01" db="EMBL/GenBank/DDBJ databases">
        <title>Sequencing the genomes of 1000 actinobacteria strains.</title>
        <authorList>
            <person name="Klenk H.-P."/>
        </authorList>
    </citation>
    <scope>NUCLEOTIDE SEQUENCE [LARGE SCALE GENOMIC DNA]</scope>
    <source>
        <strain evidence="2 3">DSM 18662</strain>
    </source>
</reference>
<organism evidence="2 3">
    <name type="scientific">Microlunatus panaciterrae</name>
    <dbReference type="NCBI Taxonomy" id="400768"/>
    <lineage>
        <taxon>Bacteria</taxon>
        <taxon>Bacillati</taxon>
        <taxon>Actinomycetota</taxon>
        <taxon>Actinomycetes</taxon>
        <taxon>Propionibacteriales</taxon>
        <taxon>Propionibacteriaceae</taxon>
        <taxon>Microlunatus</taxon>
    </lineage>
</organism>
<dbReference type="RefSeq" id="WP_204918711.1">
    <property type="nucleotide sequence ID" value="NZ_BAAAQP010000003.1"/>
</dbReference>
<evidence type="ECO:0000259" key="1">
    <source>
        <dbReference type="Pfam" id="PF13472"/>
    </source>
</evidence>
<gene>
    <name evidence="2" type="ORF">JOE57_002674</name>
</gene>
<keyword evidence="3" id="KW-1185">Reference proteome</keyword>
<dbReference type="EMBL" id="JAFBCF010000001">
    <property type="protein sequence ID" value="MBM7799753.1"/>
    <property type="molecule type" value="Genomic_DNA"/>
</dbReference>
<dbReference type="SUPFAM" id="SSF52266">
    <property type="entry name" value="SGNH hydrolase"/>
    <property type="match status" value="1"/>
</dbReference>